<evidence type="ECO:0000313" key="2">
    <source>
        <dbReference type="Proteomes" id="UP000237655"/>
    </source>
</evidence>
<evidence type="ECO:0000313" key="1">
    <source>
        <dbReference type="EMBL" id="AVO37360.1"/>
    </source>
</evidence>
<name>A0A2S0MNA8_9RHOB</name>
<dbReference type="EMBL" id="CP027665">
    <property type="protein sequence ID" value="AVO37360.1"/>
    <property type="molecule type" value="Genomic_DNA"/>
</dbReference>
<accession>A0A2S0MNA8</accession>
<sequence length="118" mass="13496">MTDLLDLMREPPVTLPVFDALGVIQGEIDETLRLTHPRMAWDRARIELHRHTDGLWMWSVSFHADGRGSGYRVGPKWGHFAKSREDALHWAVDELLTRLESVEGKNADLIRAWARGLA</sequence>
<dbReference type="Proteomes" id="UP000237655">
    <property type="component" value="Chromosome"/>
</dbReference>
<protein>
    <submittedName>
        <fullName evidence="1">Uncharacterized protein</fullName>
    </submittedName>
</protein>
<dbReference type="KEGG" id="thas:C6Y53_06315"/>
<dbReference type="AlphaFoldDB" id="A0A2S0MNA8"/>
<organism evidence="1 2">
    <name type="scientific">Pukyongiella litopenaei</name>
    <dbReference type="NCBI Taxonomy" id="2605946"/>
    <lineage>
        <taxon>Bacteria</taxon>
        <taxon>Pseudomonadati</taxon>
        <taxon>Pseudomonadota</taxon>
        <taxon>Alphaproteobacteria</taxon>
        <taxon>Rhodobacterales</taxon>
        <taxon>Paracoccaceae</taxon>
        <taxon>Pukyongiella</taxon>
    </lineage>
</organism>
<reference evidence="2" key="1">
    <citation type="submission" date="2018-03" db="EMBL/GenBank/DDBJ databases">
        <title>Genomic analysis of the strain SH-1 isolated from shrimp intestine.</title>
        <authorList>
            <person name="Kim Y.-S."/>
            <person name="Kim S.-E."/>
            <person name="Kim K.-H."/>
        </authorList>
    </citation>
    <scope>NUCLEOTIDE SEQUENCE [LARGE SCALE GENOMIC DNA]</scope>
    <source>
        <strain evidence="2">SH-1</strain>
    </source>
</reference>
<proteinExistence type="predicted"/>
<dbReference type="RefSeq" id="WP_106471671.1">
    <property type="nucleotide sequence ID" value="NZ_CP027665.1"/>
</dbReference>
<gene>
    <name evidence="1" type="ORF">C6Y53_06315</name>
</gene>
<keyword evidence="2" id="KW-1185">Reference proteome</keyword>